<feature type="region of interest" description="Disordered" evidence="1">
    <location>
        <begin position="1"/>
        <end position="20"/>
    </location>
</feature>
<sequence length="184" mass="20962">MAPTNNTKSQAPKKGKEFPVEQRFRCSKPKFELKLRQPRLRLPQILRRAHHPAESSFFNLPGILLDIPEDGSIDTEESEDHFVSYFAGLADDTDRIKTFRDRLGPNLQSLVAKGAAEVLIALEFEKKRDQKPLQFVTPQQLHGEACQTLFPCYEEKRMTLEAPPPKGYDMSPPFSYSPSTGSKW</sequence>
<organism evidence="2 3">
    <name type="scientific">Glarea lozoyensis (strain ATCC 20868 / MF5171)</name>
    <dbReference type="NCBI Taxonomy" id="1116229"/>
    <lineage>
        <taxon>Eukaryota</taxon>
        <taxon>Fungi</taxon>
        <taxon>Dikarya</taxon>
        <taxon>Ascomycota</taxon>
        <taxon>Pezizomycotina</taxon>
        <taxon>Leotiomycetes</taxon>
        <taxon>Helotiales</taxon>
        <taxon>Helotiaceae</taxon>
        <taxon>Glarea</taxon>
    </lineage>
</organism>
<evidence type="ECO:0000313" key="2">
    <source>
        <dbReference type="EMBL" id="EPE36898.1"/>
    </source>
</evidence>
<name>S3EFD8_GLAL2</name>
<dbReference type="RefSeq" id="XP_008076213.1">
    <property type="nucleotide sequence ID" value="XM_008078022.1"/>
</dbReference>
<feature type="compositionally biased region" description="Polar residues" evidence="1">
    <location>
        <begin position="1"/>
        <end position="10"/>
    </location>
</feature>
<proteinExistence type="predicted"/>
<keyword evidence="3" id="KW-1185">Reference proteome</keyword>
<accession>S3EFD8</accession>
<evidence type="ECO:0000256" key="1">
    <source>
        <dbReference type="SAM" id="MobiDB-lite"/>
    </source>
</evidence>
<feature type="compositionally biased region" description="Polar residues" evidence="1">
    <location>
        <begin position="174"/>
        <end position="184"/>
    </location>
</feature>
<feature type="region of interest" description="Disordered" evidence="1">
    <location>
        <begin position="161"/>
        <end position="184"/>
    </location>
</feature>
<dbReference type="KEGG" id="glz:GLAREA_09061"/>
<reference evidence="2 3" key="1">
    <citation type="journal article" date="2013" name="BMC Genomics">
        <title>Genomics-driven discovery of the pneumocandin biosynthetic gene cluster in the fungus Glarea lozoyensis.</title>
        <authorList>
            <person name="Chen L."/>
            <person name="Yue Q."/>
            <person name="Zhang X."/>
            <person name="Xiang M."/>
            <person name="Wang C."/>
            <person name="Li S."/>
            <person name="Che Y."/>
            <person name="Ortiz-Lopez F.J."/>
            <person name="Bills G.F."/>
            <person name="Liu X."/>
            <person name="An Z."/>
        </authorList>
    </citation>
    <scope>NUCLEOTIDE SEQUENCE [LARGE SCALE GENOMIC DNA]</scope>
    <source>
        <strain evidence="3">ATCC 20868 / MF5171</strain>
    </source>
</reference>
<protein>
    <submittedName>
        <fullName evidence="2">Uncharacterized protein</fullName>
    </submittedName>
</protein>
<dbReference type="AlphaFoldDB" id="S3EFD8"/>
<dbReference type="Proteomes" id="UP000016922">
    <property type="component" value="Unassembled WGS sequence"/>
</dbReference>
<dbReference type="EMBL" id="KE145352">
    <property type="protein sequence ID" value="EPE36898.1"/>
    <property type="molecule type" value="Genomic_DNA"/>
</dbReference>
<evidence type="ECO:0000313" key="3">
    <source>
        <dbReference type="Proteomes" id="UP000016922"/>
    </source>
</evidence>
<dbReference type="GeneID" id="19468109"/>
<gene>
    <name evidence="2" type="ORF">GLAREA_09061</name>
</gene>
<dbReference type="HOGENOM" id="CLU_1468277_0_0_1"/>